<comment type="caution">
    <text evidence="1">The sequence shown here is derived from an EMBL/GenBank/DDBJ whole genome shotgun (WGS) entry which is preliminary data.</text>
</comment>
<proteinExistence type="predicted"/>
<organism evidence="1 2">
    <name type="scientific">Thelephora ganbajun</name>
    <name type="common">Ganba fungus</name>
    <dbReference type="NCBI Taxonomy" id="370292"/>
    <lineage>
        <taxon>Eukaryota</taxon>
        <taxon>Fungi</taxon>
        <taxon>Dikarya</taxon>
        <taxon>Basidiomycota</taxon>
        <taxon>Agaricomycotina</taxon>
        <taxon>Agaricomycetes</taxon>
        <taxon>Thelephorales</taxon>
        <taxon>Thelephoraceae</taxon>
        <taxon>Thelephora</taxon>
    </lineage>
</organism>
<sequence>MTARPPNELEKKIHQAALADPKKVITVKQSEAIIPDTKTRENAINFLLGVGLLKMLKDNQGTVSFRAVAKNEMNATKDLGGEESLVLGHIKATGNEGIWTKHLKGKTDLHQTIIDRCIKTLIQKQLIKAVKSVKHPTRKIYMLAHLDPSVELTGGPWYTDNELDTEFIKLLCNACLRLIQDKSFPKRRSHQSQPALYPISSLPEYPNAQNVLQFLKQTKITETPLSVEHVESLLNVLVLDGEIERIPAYGASLWDSRAIADDPVSESERHSKSKRKHRSGEDGGGRNKSRSSKRQDSDTELDDASSPPRKKKSRRSKRQDSDSDGEPKRKRQKSKARDEDNREDEKEGKTGKRKKRQFRSRSRKSKSREQSEDESTTASSDSGTESDGPSRRERSRSASSKSKLKSNASKSAKQSSSPAPFEGYDYGSTGTTHVYRAIRPERAVSGWSQAPCTACPSFDFCDDRGPVNAKDCVYYGEWLSSTTAAVE</sequence>
<protein>
    <submittedName>
        <fullName evidence="1">Uncharacterized protein</fullName>
    </submittedName>
</protein>
<reference evidence="1" key="2">
    <citation type="journal article" date="2020" name="Nat. Commun.">
        <title>Large-scale genome sequencing of mycorrhizal fungi provides insights into the early evolution of symbiotic traits.</title>
        <authorList>
            <person name="Miyauchi S."/>
            <person name="Kiss E."/>
            <person name="Kuo A."/>
            <person name="Drula E."/>
            <person name="Kohler A."/>
            <person name="Sanchez-Garcia M."/>
            <person name="Morin E."/>
            <person name="Andreopoulos B."/>
            <person name="Barry K.W."/>
            <person name="Bonito G."/>
            <person name="Buee M."/>
            <person name="Carver A."/>
            <person name="Chen C."/>
            <person name="Cichocki N."/>
            <person name="Clum A."/>
            <person name="Culley D."/>
            <person name="Crous P.W."/>
            <person name="Fauchery L."/>
            <person name="Girlanda M."/>
            <person name="Hayes R.D."/>
            <person name="Keri Z."/>
            <person name="LaButti K."/>
            <person name="Lipzen A."/>
            <person name="Lombard V."/>
            <person name="Magnuson J."/>
            <person name="Maillard F."/>
            <person name="Murat C."/>
            <person name="Nolan M."/>
            <person name="Ohm R.A."/>
            <person name="Pangilinan J."/>
            <person name="Pereira M.F."/>
            <person name="Perotto S."/>
            <person name="Peter M."/>
            <person name="Pfister S."/>
            <person name="Riley R."/>
            <person name="Sitrit Y."/>
            <person name="Stielow J.B."/>
            <person name="Szollosi G."/>
            <person name="Zifcakova L."/>
            <person name="Stursova M."/>
            <person name="Spatafora J.W."/>
            <person name="Tedersoo L."/>
            <person name="Vaario L.M."/>
            <person name="Yamada A."/>
            <person name="Yan M."/>
            <person name="Wang P."/>
            <person name="Xu J."/>
            <person name="Bruns T."/>
            <person name="Baldrian P."/>
            <person name="Vilgalys R."/>
            <person name="Dunand C."/>
            <person name="Henrissat B."/>
            <person name="Grigoriev I.V."/>
            <person name="Hibbett D."/>
            <person name="Nagy L.G."/>
            <person name="Martin F.M."/>
        </authorList>
    </citation>
    <scope>NUCLEOTIDE SEQUENCE</scope>
    <source>
        <strain evidence="1">P2</strain>
    </source>
</reference>
<gene>
    <name evidence="1" type="ORF">BDM02DRAFT_3146353</name>
</gene>
<reference evidence="1" key="1">
    <citation type="submission" date="2019-10" db="EMBL/GenBank/DDBJ databases">
        <authorList>
            <consortium name="DOE Joint Genome Institute"/>
            <person name="Kuo A."/>
            <person name="Miyauchi S."/>
            <person name="Kiss E."/>
            <person name="Drula E."/>
            <person name="Kohler A."/>
            <person name="Sanchez-Garcia M."/>
            <person name="Andreopoulos B."/>
            <person name="Barry K.W."/>
            <person name="Bonito G."/>
            <person name="Buee M."/>
            <person name="Carver A."/>
            <person name="Chen C."/>
            <person name="Cichocki N."/>
            <person name="Clum A."/>
            <person name="Culley D."/>
            <person name="Crous P.W."/>
            <person name="Fauchery L."/>
            <person name="Girlanda M."/>
            <person name="Hayes R."/>
            <person name="Keri Z."/>
            <person name="Labutti K."/>
            <person name="Lipzen A."/>
            <person name="Lombard V."/>
            <person name="Magnuson J."/>
            <person name="Maillard F."/>
            <person name="Morin E."/>
            <person name="Murat C."/>
            <person name="Nolan M."/>
            <person name="Ohm R."/>
            <person name="Pangilinan J."/>
            <person name="Pereira M."/>
            <person name="Perotto S."/>
            <person name="Peter M."/>
            <person name="Riley R."/>
            <person name="Sitrit Y."/>
            <person name="Stielow B."/>
            <person name="Szollosi G."/>
            <person name="Zifcakova L."/>
            <person name="Stursova M."/>
            <person name="Spatafora J.W."/>
            <person name="Tedersoo L."/>
            <person name="Vaario L.-M."/>
            <person name="Yamada A."/>
            <person name="Yan M."/>
            <person name="Wang P."/>
            <person name="Xu J."/>
            <person name="Bruns T."/>
            <person name="Baldrian P."/>
            <person name="Vilgalys R."/>
            <person name="Henrissat B."/>
            <person name="Grigoriev I.V."/>
            <person name="Hibbett D."/>
            <person name="Nagy L.G."/>
            <person name="Martin F.M."/>
        </authorList>
    </citation>
    <scope>NUCLEOTIDE SEQUENCE</scope>
    <source>
        <strain evidence="1">P2</strain>
    </source>
</reference>
<accession>A0ACB6ZCP4</accession>
<name>A0ACB6ZCP4_THEGA</name>
<evidence type="ECO:0000313" key="2">
    <source>
        <dbReference type="Proteomes" id="UP000886501"/>
    </source>
</evidence>
<dbReference type="EMBL" id="MU118041">
    <property type="protein sequence ID" value="KAF9647078.1"/>
    <property type="molecule type" value="Genomic_DNA"/>
</dbReference>
<dbReference type="Proteomes" id="UP000886501">
    <property type="component" value="Unassembled WGS sequence"/>
</dbReference>
<evidence type="ECO:0000313" key="1">
    <source>
        <dbReference type="EMBL" id="KAF9647078.1"/>
    </source>
</evidence>
<keyword evidence="2" id="KW-1185">Reference proteome</keyword>